<comment type="caution">
    <text evidence="1">The sequence shown here is derived from an EMBL/GenBank/DDBJ whole genome shotgun (WGS) entry which is preliminary data.</text>
</comment>
<evidence type="ECO:0000313" key="1">
    <source>
        <dbReference type="EMBL" id="CAK5029183.1"/>
    </source>
</evidence>
<reference evidence="1" key="1">
    <citation type="submission" date="2023-11" db="EMBL/GenBank/DDBJ databases">
        <authorList>
            <person name="Poullet M."/>
        </authorList>
    </citation>
    <scope>NUCLEOTIDE SEQUENCE</scope>
    <source>
        <strain evidence="1">E1834</strain>
    </source>
</reference>
<gene>
    <name evidence="1" type="ORF">MENTE1834_LOCUS6839</name>
</gene>
<name>A0ACB0Y2D7_MELEN</name>
<sequence length="456" mass="52251">MSPSSFTLTVVVLEAIVFLYNRQVATMLSMHPSCSGRSSTIENKLKMSGGGKGTKHLMPGNVSFPVACHNHRKNLKAVNGTSNKISEALNINPEKLINGKENDLIHKMNKAKKGNGAAVEHYIHSVPYNTEKNDESGKDSGNGKAFKTMEALQEYPKQNKNDKENYQKREKLEHYLNSIPYDKNYKVGSNEENKKVTNNKANIIEKETDPMFHSKAGNLAKKIKEYIKNTDEFKIQSGLVNRNDVFNAPQDDTKNLIDISYLLMSFDEDERGSEENLKSAAELFVALHECYQIYSVTPLIFEVEMVLKKLEEEGNKDDPIKLLEYFSEKNIKYPLWDLLKIKEDSKVSSDEAIEKFSKIIHKADNFLAKNTHLFFENDNELILNRIDSRIETADLVLASIKKILKIFNNFKDNFSENYSQLKRLKPIEMHDLFENSELLQKLYEAILPGDEMMKFK</sequence>
<evidence type="ECO:0000313" key="2">
    <source>
        <dbReference type="Proteomes" id="UP001497535"/>
    </source>
</evidence>
<dbReference type="Proteomes" id="UP001497535">
    <property type="component" value="Unassembled WGS sequence"/>
</dbReference>
<keyword evidence="2" id="KW-1185">Reference proteome</keyword>
<organism evidence="1 2">
    <name type="scientific">Meloidogyne enterolobii</name>
    <name type="common">Root-knot nematode worm</name>
    <name type="synonym">Meloidogyne mayaguensis</name>
    <dbReference type="NCBI Taxonomy" id="390850"/>
    <lineage>
        <taxon>Eukaryota</taxon>
        <taxon>Metazoa</taxon>
        <taxon>Ecdysozoa</taxon>
        <taxon>Nematoda</taxon>
        <taxon>Chromadorea</taxon>
        <taxon>Rhabditida</taxon>
        <taxon>Tylenchina</taxon>
        <taxon>Tylenchomorpha</taxon>
        <taxon>Tylenchoidea</taxon>
        <taxon>Meloidogynidae</taxon>
        <taxon>Meloidogyninae</taxon>
        <taxon>Meloidogyne</taxon>
    </lineage>
</organism>
<accession>A0ACB0Y2D7</accession>
<proteinExistence type="predicted"/>
<dbReference type="EMBL" id="CAVMJV010000005">
    <property type="protein sequence ID" value="CAK5029183.1"/>
    <property type="molecule type" value="Genomic_DNA"/>
</dbReference>
<protein>
    <submittedName>
        <fullName evidence="1">Uncharacterized protein</fullName>
    </submittedName>
</protein>